<gene>
    <name evidence="2" type="ORF">GH723_15175</name>
</gene>
<dbReference type="KEGG" id="atq:GH723_15175"/>
<evidence type="ECO:0000313" key="3">
    <source>
        <dbReference type="Proteomes" id="UP000334019"/>
    </source>
</evidence>
<dbReference type="Proteomes" id="UP000334019">
    <property type="component" value="Chromosome"/>
</dbReference>
<keyword evidence="3" id="KW-1185">Reference proteome</keyword>
<protein>
    <submittedName>
        <fullName evidence="2">Uncharacterized protein</fullName>
    </submittedName>
</protein>
<dbReference type="AlphaFoldDB" id="A0A5Q2RP14"/>
<feature type="coiled-coil region" evidence="1">
    <location>
        <begin position="89"/>
        <end position="116"/>
    </location>
</feature>
<organism evidence="2 3">
    <name type="scientific">Actinomarinicola tropica</name>
    <dbReference type="NCBI Taxonomy" id="2789776"/>
    <lineage>
        <taxon>Bacteria</taxon>
        <taxon>Bacillati</taxon>
        <taxon>Actinomycetota</taxon>
        <taxon>Acidimicrobiia</taxon>
        <taxon>Acidimicrobiales</taxon>
        <taxon>Iamiaceae</taxon>
        <taxon>Actinomarinicola</taxon>
    </lineage>
</organism>
<accession>A0A5Q2RP14</accession>
<evidence type="ECO:0000256" key="1">
    <source>
        <dbReference type="SAM" id="Coils"/>
    </source>
</evidence>
<keyword evidence="1" id="KW-0175">Coiled coil</keyword>
<dbReference type="RefSeq" id="WP_153760435.1">
    <property type="nucleotide sequence ID" value="NZ_CP045851.1"/>
</dbReference>
<feature type="coiled-coil region" evidence="1">
    <location>
        <begin position="33"/>
        <end position="60"/>
    </location>
</feature>
<proteinExistence type="predicted"/>
<evidence type="ECO:0000313" key="2">
    <source>
        <dbReference type="EMBL" id="QGG96331.1"/>
    </source>
</evidence>
<dbReference type="EMBL" id="CP045851">
    <property type="protein sequence ID" value="QGG96331.1"/>
    <property type="molecule type" value="Genomic_DNA"/>
</dbReference>
<sequence length="153" mass="16847">MSTSEVDAVAPAPRLHAQVPEARRLVDTVGTALRLQASRIAALEAEADALRAALATQAAADPDVVRLHRDAEVDEALRAGRLEGLPPAVRTLGDELVRLRAERDALRTEVDAIHATRTMRLLAPWRRTYGRLRHAVADPRWAIGAVARRIRHR</sequence>
<reference evidence="2 3" key="1">
    <citation type="submission" date="2019-11" db="EMBL/GenBank/DDBJ databases">
        <authorList>
            <person name="He Y."/>
        </authorList>
    </citation>
    <scope>NUCLEOTIDE SEQUENCE [LARGE SCALE GENOMIC DNA]</scope>
    <source>
        <strain evidence="2 3">SCSIO 58843</strain>
    </source>
</reference>
<name>A0A5Q2RP14_9ACTN</name>